<comment type="caution">
    <text evidence="3">The sequence shown here is derived from an EMBL/GenBank/DDBJ whole genome shotgun (WGS) entry which is preliminary data.</text>
</comment>
<dbReference type="CDD" id="cd00093">
    <property type="entry name" value="HTH_XRE"/>
    <property type="match status" value="1"/>
</dbReference>
<dbReference type="Pfam" id="PF01381">
    <property type="entry name" value="HTH_3"/>
    <property type="match status" value="1"/>
</dbReference>
<dbReference type="EMBL" id="JBBPCC010000004">
    <property type="protein sequence ID" value="MEK8127856.1"/>
    <property type="molecule type" value="Genomic_DNA"/>
</dbReference>
<name>A0ABU9DGB1_9BACL</name>
<dbReference type="Gene3D" id="1.10.260.40">
    <property type="entry name" value="lambda repressor-like DNA-binding domains"/>
    <property type="match status" value="1"/>
</dbReference>
<keyword evidence="1" id="KW-0238">DNA-binding</keyword>
<evidence type="ECO:0000313" key="4">
    <source>
        <dbReference type="Proteomes" id="UP001469365"/>
    </source>
</evidence>
<dbReference type="InterPro" id="IPR001387">
    <property type="entry name" value="Cro/C1-type_HTH"/>
</dbReference>
<dbReference type="SMART" id="SM00530">
    <property type="entry name" value="HTH_XRE"/>
    <property type="match status" value="1"/>
</dbReference>
<evidence type="ECO:0000259" key="2">
    <source>
        <dbReference type="PROSITE" id="PS50943"/>
    </source>
</evidence>
<dbReference type="PANTHER" id="PTHR46797">
    <property type="entry name" value="HTH-TYPE TRANSCRIPTIONAL REGULATOR"/>
    <property type="match status" value="1"/>
</dbReference>
<feature type="domain" description="HTH cro/C1-type" evidence="2">
    <location>
        <begin position="7"/>
        <end position="61"/>
    </location>
</feature>
<evidence type="ECO:0000313" key="3">
    <source>
        <dbReference type="EMBL" id="MEK8127856.1"/>
    </source>
</evidence>
<keyword evidence="4" id="KW-1185">Reference proteome</keyword>
<protein>
    <submittedName>
        <fullName evidence="3">Helix-turn-helix transcriptional regulator</fullName>
    </submittedName>
</protein>
<dbReference type="PANTHER" id="PTHR46797:SF1">
    <property type="entry name" value="METHYLPHOSPHONATE SYNTHASE"/>
    <property type="match status" value="1"/>
</dbReference>
<dbReference type="Proteomes" id="UP001469365">
    <property type="component" value="Unassembled WGS sequence"/>
</dbReference>
<dbReference type="InterPro" id="IPR010982">
    <property type="entry name" value="Lambda_DNA-bd_dom_sf"/>
</dbReference>
<sequence length="118" mass="13638">MQLGERIKQIRKTNQMNQREFADRIGVSQGTLSDIERGNGFPSYETIFALKKAFRCDLNWLIDEELDSVPDNELFAVNVSEQEIALIQLLRTLPELEKDEFHQIAKIKAKKNNIGYPN</sequence>
<dbReference type="RefSeq" id="WP_341414923.1">
    <property type="nucleotide sequence ID" value="NZ_JBBPCC010000004.1"/>
</dbReference>
<dbReference type="InterPro" id="IPR050807">
    <property type="entry name" value="TransReg_Diox_bact_type"/>
</dbReference>
<organism evidence="3 4">
    <name type="scientific">Paenibacillus filicis</name>
    <dbReference type="NCBI Taxonomy" id="669464"/>
    <lineage>
        <taxon>Bacteria</taxon>
        <taxon>Bacillati</taxon>
        <taxon>Bacillota</taxon>
        <taxon>Bacilli</taxon>
        <taxon>Bacillales</taxon>
        <taxon>Paenibacillaceae</taxon>
        <taxon>Paenibacillus</taxon>
    </lineage>
</organism>
<dbReference type="SUPFAM" id="SSF47413">
    <property type="entry name" value="lambda repressor-like DNA-binding domains"/>
    <property type="match status" value="1"/>
</dbReference>
<gene>
    <name evidence="3" type="ORF">WMW72_08095</name>
</gene>
<accession>A0ABU9DGB1</accession>
<reference evidence="3 4" key="1">
    <citation type="submission" date="2024-04" db="EMBL/GenBank/DDBJ databases">
        <title>draft genome sequnece of Paenibacillus filicis.</title>
        <authorList>
            <person name="Kim D.-U."/>
        </authorList>
    </citation>
    <scope>NUCLEOTIDE SEQUENCE [LARGE SCALE GENOMIC DNA]</scope>
    <source>
        <strain evidence="3 4">KACC14197</strain>
    </source>
</reference>
<evidence type="ECO:0000256" key="1">
    <source>
        <dbReference type="ARBA" id="ARBA00023125"/>
    </source>
</evidence>
<dbReference type="PROSITE" id="PS50943">
    <property type="entry name" value="HTH_CROC1"/>
    <property type="match status" value="1"/>
</dbReference>
<proteinExistence type="predicted"/>